<organism evidence="1 2">
    <name type="scientific">Panagrolaimus sp. PS1159</name>
    <dbReference type="NCBI Taxonomy" id="55785"/>
    <lineage>
        <taxon>Eukaryota</taxon>
        <taxon>Metazoa</taxon>
        <taxon>Ecdysozoa</taxon>
        <taxon>Nematoda</taxon>
        <taxon>Chromadorea</taxon>
        <taxon>Rhabditida</taxon>
        <taxon>Tylenchina</taxon>
        <taxon>Panagrolaimomorpha</taxon>
        <taxon>Panagrolaimoidea</taxon>
        <taxon>Panagrolaimidae</taxon>
        <taxon>Panagrolaimus</taxon>
    </lineage>
</organism>
<sequence length="335" mass="38386">MKKSALSFRLTNNKEEDVTFEATVISENLELQNSFIHIFKKDAKVEYPASYGEEKSADLIILAGNEKIRCHKNILKECSKEFERFLDELEPCENGMFTLNIDNKFSAETVKQALMFLFDIKDNIQISTEMASNLFGFVNKYDITNLECAMEDFCIENLSVSNVVLLANSVLSNLFYADNEWTPMFLSMLERKPTIDNDWTPMFLSMLERKPTIGENAHSHCSYFPKYVVYDVLKIIGKSINEIAIDPKWGFQLVNQNGIVYFQIETSNGPSLLSQEIIIAAFFKLMKSQAETHLSTSVKEINLVTDCRLNESQKMVFSKAAAKLNFEIVSYRYSL</sequence>
<evidence type="ECO:0000313" key="1">
    <source>
        <dbReference type="Proteomes" id="UP000887580"/>
    </source>
</evidence>
<evidence type="ECO:0000313" key="2">
    <source>
        <dbReference type="WBParaSite" id="PS1159_v2.g20868.t1"/>
    </source>
</evidence>
<accession>A0AC35FU20</accession>
<proteinExistence type="predicted"/>
<protein>
    <submittedName>
        <fullName evidence="2">BTB domain-containing protein</fullName>
    </submittedName>
</protein>
<dbReference type="WBParaSite" id="PS1159_v2.g20868.t1">
    <property type="protein sequence ID" value="PS1159_v2.g20868.t1"/>
    <property type="gene ID" value="PS1159_v2.g20868"/>
</dbReference>
<dbReference type="Proteomes" id="UP000887580">
    <property type="component" value="Unplaced"/>
</dbReference>
<reference evidence="2" key="1">
    <citation type="submission" date="2022-11" db="UniProtKB">
        <authorList>
            <consortium name="WormBaseParasite"/>
        </authorList>
    </citation>
    <scope>IDENTIFICATION</scope>
</reference>
<name>A0AC35FU20_9BILA</name>